<feature type="domain" description="Superoxide dismutase copper/zinc binding" evidence="3">
    <location>
        <begin position="60"/>
        <end position="192"/>
    </location>
</feature>
<evidence type="ECO:0000313" key="5">
    <source>
        <dbReference type="Proteomes" id="UP001268651"/>
    </source>
</evidence>
<dbReference type="Proteomes" id="UP001268651">
    <property type="component" value="Unassembled WGS sequence"/>
</dbReference>
<name>A0ABU3U876_9FLAO</name>
<protein>
    <submittedName>
        <fullName evidence="4">Superoxide dismutase family protein</fullName>
    </submittedName>
</protein>
<evidence type="ECO:0000259" key="3">
    <source>
        <dbReference type="Pfam" id="PF00080"/>
    </source>
</evidence>
<gene>
    <name evidence="4" type="ORF">RXV94_10015</name>
</gene>
<accession>A0ABU3U876</accession>
<dbReference type="CDD" id="cd00305">
    <property type="entry name" value="Cu-Zn_Superoxide_Dismutase"/>
    <property type="match status" value="1"/>
</dbReference>
<organism evidence="4 5">
    <name type="scientific">Gilvirhabdus luticola</name>
    <dbReference type="NCBI Taxonomy" id="3079858"/>
    <lineage>
        <taxon>Bacteria</taxon>
        <taxon>Pseudomonadati</taxon>
        <taxon>Bacteroidota</taxon>
        <taxon>Flavobacteriia</taxon>
        <taxon>Flavobacteriales</taxon>
        <taxon>Flavobacteriaceae</taxon>
        <taxon>Gilvirhabdus</taxon>
    </lineage>
</organism>
<dbReference type="Pfam" id="PF00080">
    <property type="entry name" value="Sod_Cu"/>
    <property type="match status" value="1"/>
</dbReference>
<reference evidence="4 5" key="1">
    <citation type="submission" date="2023-10" db="EMBL/GenBank/DDBJ databases">
        <title>Marimonas sp. nov. isolated from tidal mud flat.</title>
        <authorList>
            <person name="Jaincy N.J."/>
            <person name="Srinivasan S."/>
            <person name="Lee S.-S."/>
        </authorList>
    </citation>
    <scope>NUCLEOTIDE SEQUENCE [LARGE SCALE GENOMIC DNA]</scope>
    <source>
        <strain evidence="4 5">MJ-SS3</strain>
    </source>
</reference>
<dbReference type="Gene3D" id="2.60.40.200">
    <property type="entry name" value="Superoxide dismutase, copper/zinc binding domain"/>
    <property type="match status" value="1"/>
</dbReference>
<dbReference type="InterPro" id="IPR036423">
    <property type="entry name" value="SOD-like_Cu/Zn_dom_sf"/>
</dbReference>
<keyword evidence="5" id="KW-1185">Reference proteome</keyword>
<dbReference type="SUPFAM" id="SSF49329">
    <property type="entry name" value="Cu,Zn superoxide dismutase-like"/>
    <property type="match status" value="1"/>
</dbReference>
<sequence>MKKQFIFIILLAIFFVFACKQEKKQSEDAMTEDMVVAEKVVESTPKKIIINLTAKSDSNVSGTAVFTEEEGSVKMVALLSNLSEGTHAIHLHEKADCSSTDGKSTGGHWNPTRQPHGKWGDEAGYHKGDIGNFEADANGNGTITFTTDQWCIDCDDESKNIIGKAVIVHQGTDDFVSQPSGAAGSRISCGGIIE</sequence>
<evidence type="ECO:0000256" key="2">
    <source>
        <dbReference type="SAM" id="MobiDB-lite"/>
    </source>
</evidence>
<feature type="region of interest" description="Disordered" evidence="2">
    <location>
        <begin position="95"/>
        <end position="118"/>
    </location>
</feature>
<dbReference type="PROSITE" id="PS51257">
    <property type="entry name" value="PROKAR_LIPOPROTEIN"/>
    <property type="match status" value="1"/>
</dbReference>
<dbReference type="InterPro" id="IPR001424">
    <property type="entry name" value="SOD_Cu_Zn_dom"/>
</dbReference>
<dbReference type="RefSeq" id="WP_316662563.1">
    <property type="nucleotide sequence ID" value="NZ_JAWHTF010000005.1"/>
</dbReference>
<dbReference type="InterPro" id="IPR024134">
    <property type="entry name" value="SOD_Cu/Zn_/chaperone"/>
</dbReference>
<dbReference type="PANTHER" id="PTHR10003">
    <property type="entry name" value="SUPEROXIDE DISMUTASE CU-ZN -RELATED"/>
    <property type="match status" value="1"/>
</dbReference>
<comment type="similarity">
    <text evidence="1">Belongs to the Cu-Zn superoxide dismutase family.</text>
</comment>
<evidence type="ECO:0000313" key="4">
    <source>
        <dbReference type="EMBL" id="MDU8886496.1"/>
    </source>
</evidence>
<proteinExistence type="inferred from homology"/>
<evidence type="ECO:0000256" key="1">
    <source>
        <dbReference type="ARBA" id="ARBA00010457"/>
    </source>
</evidence>
<comment type="caution">
    <text evidence="4">The sequence shown here is derived from an EMBL/GenBank/DDBJ whole genome shotgun (WGS) entry which is preliminary data.</text>
</comment>
<dbReference type="EMBL" id="JAWHTF010000005">
    <property type="protein sequence ID" value="MDU8886496.1"/>
    <property type="molecule type" value="Genomic_DNA"/>
</dbReference>